<feature type="domain" description="TIR" evidence="1">
    <location>
        <begin position="23"/>
        <end position="160"/>
    </location>
</feature>
<dbReference type="Gene3D" id="3.40.50.10140">
    <property type="entry name" value="Toll/interleukin-1 receptor homology (TIR) domain"/>
    <property type="match status" value="1"/>
</dbReference>
<organism evidence="2 3">
    <name type="scientific">Bacillus thuringiensis</name>
    <dbReference type="NCBI Taxonomy" id="1428"/>
    <lineage>
        <taxon>Bacteria</taxon>
        <taxon>Bacillati</taxon>
        <taxon>Bacillota</taxon>
        <taxon>Bacilli</taxon>
        <taxon>Bacillales</taxon>
        <taxon>Bacillaceae</taxon>
        <taxon>Bacillus</taxon>
        <taxon>Bacillus cereus group</taxon>
    </lineage>
</organism>
<dbReference type="Pfam" id="PF13676">
    <property type="entry name" value="TIR_2"/>
    <property type="match status" value="1"/>
</dbReference>
<protein>
    <submittedName>
        <fullName evidence="2">TIR domain-containing protein</fullName>
    </submittedName>
</protein>
<reference evidence="2 3" key="1">
    <citation type="submission" date="2017-09" db="EMBL/GenBank/DDBJ databases">
        <title>Large-scale bioinformatics analysis of Bacillus genomes uncovers conserved roles of natural products in bacterial physiology.</title>
        <authorList>
            <consortium name="Agbiome Team Llc"/>
            <person name="Bleich R.M."/>
            <person name="Grubbs K.J."/>
            <person name="Santa Maria K.C."/>
            <person name="Allen S.E."/>
            <person name="Farag S."/>
            <person name="Shank E.A."/>
            <person name="Bowers A."/>
        </authorList>
    </citation>
    <scope>NUCLEOTIDE SEQUENCE [LARGE SCALE GENOMIC DNA]</scope>
    <source>
        <strain evidence="2 3">AFS077661</strain>
    </source>
</reference>
<evidence type="ECO:0000313" key="3">
    <source>
        <dbReference type="Proteomes" id="UP000223839"/>
    </source>
</evidence>
<dbReference type="Proteomes" id="UP000223839">
    <property type="component" value="Unassembled WGS sequence"/>
</dbReference>
<dbReference type="SUPFAM" id="SSF52200">
    <property type="entry name" value="Toll/Interleukin receptor TIR domain"/>
    <property type="match status" value="1"/>
</dbReference>
<comment type="caution">
    <text evidence="2">The sequence shown here is derived from an EMBL/GenBank/DDBJ whole genome shotgun (WGS) entry which is preliminary data.</text>
</comment>
<evidence type="ECO:0000259" key="1">
    <source>
        <dbReference type="PROSITE" id="PS50104"/>
    </source>
</evidence>
<dbReference type="InterPro" id="IPR035897">
    <property type="entry name" value="Toll_tir_struct_dom_sf"/>
</dbReference>
<dbReference type="InterPro" id="IPR000157">
    <property type="entry name" value="TIR_dom"/>
</dbReference>
<dbReference type="PROSITE" id="PS50104">
    <property type="entry name" value="TIR"/>
    <property type="match status" value="1"/>
</dbReference>
<dbReference type="AlphaFoldDB" id="A0AB36TKR8"/>
<sequence>MSIHNQGDNNQISTQQTLSTDNKIEKIFISHASRDKEYVKELVKLLNSIGVPTSSNSIFCSSLSGYDIPHGEDIYDYLKNELNNNKTMVLFVLSDNYYQSAPCLNEMGAAWITSKKCSSVLMPNFDFNKIEGAIDPTQISFKMNDSNGLDKFRDYIIDSLELKDPGYRTWQSNRDDYLDALEKLLDKETSNLNVKIELERVRKYNNNLKLDLRFINVTEKEILFQYIDIQLIDEFGKKLQISIEDDEIEKILLRCKENKIIEMIVPYDTSTAYQLRNNVTKDAEVDFRIV</sequence>
<gene>
    <name evidence="2" type="ORF">COJ61_31995</name>
</gene>
<name>A0AB36TKR8_BACTU</name>
<evidence type="ECO:0000313" key="2">
    <source>
        <dbReference type="EMBL" id="PFM83682.1"/>
    </source>
</evidence>
<proteinExistence type="predicted"/>
<dbReference type="GO" id="GO:0007165">
    <property type="term" value="P:signal transduction"/>
    <property type="evidence" value="ECO:0007669"/>
    <property type="project" value="InterPro"/>
</dbReference>
<dbReference type="EMBL" id="NUYG01000114">
    <property type="protein sequence ID" value="PFM83682.1"/>
    <property type="molecule type" value="Genomic_DNA"/>
</dbReference>
<accession>A0AB36TKR8</accession>